<organism evidence="4 5">
    <name type="scientific">Parapedobacter composti</name>
    <dbReference type="NCBI Taxonomy" id="623281"/>
    <lineage>
        <taxon>Bacteria</taxon>
        <taxon>Pseudomonadati</taxon>
        <taxon>Bacteroidota</taxon>
        <taxon>Sphingobacteriia</taxon>
        <taxon>Sphingobacteriales</taxon>
        <taxon>Sphingobacteriaceae</taxon>
        <taxon>Parapedobacter</taxon>
    </lineage>
</organism>
<evidence type="ECO:0000313" key="5">
    <source>
        <dbReference type="Proteomes" id="UP000199577"/>
    </source>
</evidence>
<keyword evidence="5" id="KW-1185">Reference proteome</keyword>
<accession>A0A1I1LS98</accession>
<dbReference type="Pfam" id="PF13505">
    <property type="entry name" value="OMP_b-brl"/>
    <property type="match status" value="1"/>
</dbReference>
<protein>
    <submittedName>
        <fullName evidence="4">Outer membrane protein beta-barrel domain-containing protein</fullName>
    </submittedName>
</protein>
<proteinExistence type="predicted"/>
<dbReference type="RefSeq" id="WP_090974951.1">
    <property type="nucleotide sequence ID" value="NZ_FOLL01000023.1"/>
</dbReference>
<keyword evidence="1 2" id="KW-0732">Signal</keyword>
<name>A0A1I1LS98_9SPHI</name>
<dbReference type="EMBL" id="FOLL01000023">
    <property type="protein sequence ID" value="SFC75382.1"/>
    <property type="molecule type" value="Genomic_DNA"/>
</dbReference>
<feature type="domain" description="Outer membrane protein beta-barrel" evidence="3">
    <location>
        <begin position="12"/>
        <end position="189"/>
    </location>
</feature>
<sequence>MKTLIKISITTFLFAAIALVPVQAQTADKPRVKLSVGPETSVPMGDLSDRYDWSLGGSIQAEFPLYRNQLALTLSGGFYNLFAPNHGYTLGGSRYREDLQVLPVKLGLKYFPVGGLFIQGEAGTSFLLNKSDGGYDKEATFTYSPQVGYRFNLGGNNVLDAGIKWEGNTKFSENGTANHFLGLRIAYAFSL</sequence>
<evidence type="ECO:0000313" key="4">
    <source>
        <dbReference type="EMBL" id="SFC75382.1"/>
    </source>
</evidence>
<evidence type="ECO:0000256" key="1">
    <source>
        <dbReference type="ARBA" id="ARBA00022729"/>
    </source>
</evidence>
<evidence type="ECO:0000259" key="3">
    <source>
        <dbReference type="Pfam" id="PF13505"/>
    </source>
</evidence>
<reference evidence="4 5" key="1">
    <citation type="submission" date="2016-10" db="EMBL/GenBank/DDBJ databases">
        <authorList>
            <person name="de Groot N.N."/>
        </authorList>
    </citation>
    <scope>NUCLEOTIDE SEQUENCE [LARGE SCALE GENOMIC DNA]</scope>
    <source>
        <strain evidence="4 5">DSM 22900</strain>
    </source>
</reference>
<dbReference type="InterPro" id="IPR027385">
    <property type="entry name" value="Beta-barrel_OMP"/>
</dbReference>
<feature type="signal peptide" evidence="2">
    <location>
        <begin position="1"/>
        <end position="24"/>
    </location>
</feature>
<feature type="chain" id="PRO_5011492464" evidence="2">
    <location>
        <begin position="25"/>
        <end position="191"/>
    </location>
</feature>
<dbReference type="Proteomes" id="UP000199577">
    <property type="component" value="Unassembled WGS sequence"/>
</dbReference>
<dbReference type="AlphaFoldDB" id="A0A1I1LS98"/>
<evidence type="ECO:0000256" key="2">
    <source>
        <dbReference type="SAM" id="SignalP"/>
    </source>
</evidence>
<dbReference type="OrthoDB" id="657299at2"/>
<dbReference type="STRING" id="623281.SAMN05421747_12328"/>
<gene>
    <name evidence="4" type="ORF">SAMN05421747_12328</name>
</gene>